<comment type="caution">
    <text evidence="2">The sequence shown here is derived from an EMBL/GenBank/DDBJ whole genome shotgun (WGS) entry which is preliminary data.</text>
</comment>
<name>A0A1S9PHF8_9SPHI</name>
<dbReference type="Pfam" id="PF01381">
    <property type="entry name" value="HTH_3"/>
    <property type="match status" value="1"/>
</dbReference>
<dbReference type="InterPro" id="IPR010982">
    <property type="entry name" value="Lambda_DNA-bd_dom_sf"/>
</dbReference>
<gene>
    <name evidence="2" type="ORF">BC343_25595</name>
</gene>
<proteinExistence type="predicted"/>
<dbReference type="Proteomes" id="UP000189739">
    <property type="component" value="Unassembled WGS sequence"/>
</dbReference>
<dbReference type="STRING" id="1792845.BC343_25595"/>
<dbReference type="EMBL" id="MBTF01000007">
    <property type="protein sequence ID" value="OOQ60396.1"/>
    <property type="molecule type" value="Genomic_DNA"/>
</dbReference>
<evidence type="ECO:0000313" key="3">
    <source>
        <dbReference type="Proteomes" id="UP000189739"/>
    </source>
</evidence>
<dbReference type="AlphaFoldDB" id="A0A1S9PHF8"/>
<dbReference type="SUPFAM" id="SSF47413">
    <property type="entry name" value="lambda repressor-like DNA-binding domains"/>
    <property type="match status" value="1"/>
</dbReference>
<sequence>MAYNEEIILANIRKRRLKVNYSQEFVAAELGISQNAYSKIELGYTKLTLFNFFGICEVLHIGSDKMLREYFEQVRRN</sequence>
<evidence type="ECO:0000259" key="1">
    <source>
        <dbReference type="PROSITE" id="PS50943"/>
    </source>
</evidence>
<dbReference type="CDD" id="cd00093">
    <property type="entry name" value="HTH_XRE"/>
    <property type="match status" value="1"/>
</dbReference>
<protein>
    <recommendedName>
        <fullName evidence="1">HTH cro/C1-type domain-containing protein</fullName>
    </recommendedName>
</protein>
<dbReference type="InterPro" id="IPR001387">
    <property type="entry name" value="Cro/C1-type_HTH"/>
</dbReference>
<accession>A0A1S9PHF8</accession>
<evidence type="ECO:0000313" key="2">
    <source>
        <dbReference type="EMBL" id="OOQ60396.1"/>
    </source>
</evidence>
<dbReference type="RefSeq" id="WP_078347678.1">
    <property type="nucleotide sequence ID" value="NZ_MBTF01000007.1"/>
</dbReference>
<dbReference type="GO" id="GO:0003677">
    <property type="term" value="F:DNA binding"/>
    <property type="evidence" value="ECO:0007669"/>
    <property type="project" value="InterPro"/>
</dbReference>
<dbReference type="PROSITE" id="PS50943">
    <property type="entry name" value="HTH_CROC1"/>
    <property type="match status" value="1"/>
</dbReference>
<feature type="domain" description="HTH cro/C1-type" evidence="1">
    <location>
        <begin position="12"/>
        <end position="67"/>
    </location>
</feature>
<dbReference type="Gene3D" id="1.10.260.40">
    <property type="entry name" value="lambda repressor-like DNA-binding domains"/>
    <property type="match status" value="1"/>
</dbReference>
<organism evidence="2 3">
    <name type="scientific">Mucilaginibacter pedocola</name>
    <dbReference type="NCBI Taxonomy" id="1792845"/>
    <lineage>
        <taxon>Bacteria</taxon>
        <taxon>Pseudomonadati</taxon>
        <taxon>Bacteroidota</taxon>
        <taxon>Sphingobacteriia</taxon>
        <taxon>Sphingobacteriales</taxon>
        <taxon>Sphingobacteriaceae</taxon>
        <taxon>Mucilaginibacter</taxon>
    </lineage>
</organism>
<dbReference type="OrthoDB" id="1122522at2"/>
<keyword evidence="3" id="KW-1185">Reference proteome</keyword>
<dbReference type="SMART" id="SM00530">
    <property type="entry name" value="HTH_XRE"/>
    <property type="match status" value="1"/>
</dbReference>
<reference evidence="2 3" key="1">
    <citation type="submission" date="2016-07" db="EMBL/GenBank/DDBJ databases">
        <title>Genomic analysis of zinc-resistant bacterium Mucilaginibacter pedocola TBZ30.</title>
        <authorList>
            <person name="Huang J."/>
            <person name="Tang J."/>
        </authorList>
    </citation>
    <scope>NUCLEOTIDE SEQUENCE [LARGE SCALE GENOMIC DNA]</scope>
    <source>
        <strain evidence="2 3">TBZ30</strain>
    </source>
</reference>